<gene>
    <name evidence="1" type="ORF">S01H1_72541</name>
</gene>
<dbReference type="InterPro" id="IPR029033">
    <property type="entry name" value="His_PPase_superfam"/>
</dbReference>
<proteinExistence type="predicted"/>
<protein>
    <submittedName>
        <fullName evidence="1">Uncharacterized protein</fullName>
    </submittedName>
</protein>
<dbReference type="AlphaFoldDB" id="X0YGT5"/>
<name>X0YGT5_9ZZZZ</name>
<feature type="non-terminal residue" evidence="1">
    <location>
        <position position="167"/>
    </location>
</feature>
<organism evidence="1">
    <name type="scientific">marine sediment metagenome</name>
    <dbReference type="NCBI Taxonomy" id="412755"/>
    <lineage>
        <taxon>unclassified sequences</taxon>
        <taxon>metagenomes</taxon>
        <taxon>ecological metagenomes</taxon>
    </lineage>
</organism>
<sequence>MEKPKIFEQKKENKKYEEPYGLNVKVRSFYFRHAEKASGIVGDSAGISQSAISEKGEKESVQLGTQLPKPAKDGFKIGWSGVDRTLKTGDAMALGYLDDEERKEFKNRNKVELSDVNMPKSFMELYINEWNKNKNKILKEKNINTEEYKKLSAEEQAEIAEKAEEPV</sequence>
<accession>X0YGT5</accession>
<dbReference type="EMBL" id="BARS01048394">
    <property type="protein sequence ID" value="GAG36011.1"/>
    <property type="molecule type" value="Genomic_DNA"/>
</dbReference>
<reference evidence="1" key="1">
    <citation type="journal article" date="2014" name="Front. Microbiol.">
        <title>High frequency of phylogenetically diverse reductive dehalogenase-homologous genes in deep subseafloor sedimentary metagenomes.</title>
        <authorList>
            <person name="Kawai M."/>
            <person name="Futagami T."/>
            <person name="Toyoda A."/>
            <person name="Takaki Y."/>
            <person name="Nishi S."/>
            <person name="Hori S."/>
            <person name="Arai W."/>
            <person name="Tsubouchi T."/>
            <person name="Morono Y."/>
            <person name="Uchiyama I."/>
            <person name="Ito T."/>
            <person name="Fujiyama A."/>
            <person name="Inagaki F."/>
            <person name="Takami H."/>
        </authorList>
    </citation>
    <scope>NUCLEOTIDE SEQUENCE</scope>
    <source>
        <strain evidence="1">Expedition CK06-06</strain>
    </source>
</reference>
<dbReference type="SUPFAM" id="SSF53254">
    <property type="entry name" value="Phosphoglycerate mutase-like"/>
    <property type="match status" value="1"/>
</dbReference>
<evidence type="ECO:0000313" key="1">
    <source>
        <dbReference type="EMBL" id="GAG36011.1"/>
    </source>
</evidence>
<comment type="caution">
    <text evidence="1">The sequence shown here is derived from an EMBL/GenBank/DDBJ whole genome shotgun (WGS) entry which is preliminary data.</text>
</comment>